<dbReference type="Proteomes" id="UP001054252">
    <property type="component" value="Unassembled WGS sequence"/>
</dbReference>
<comment type="caution">
    <text evidence="2">The sequence shown here is derived from an EMBL/GenBank/DDBJ whole genome shotgun (WGS) entry which is preliminary data.</text>
</comment>
<feature type="region of interest" description="Disordered" evidence="1">
    <location>
        <begin position="43"/>
        <end position="87"/>
    </location>
</feature>
<feature type="compositionally biased region" description="Basic and acidic residues" evidence="1">
    <location>
        <begin position="65"/>
        <end position="77"/>
    </location>
</feature>
<reference evidence="2 3" key="1">
    <citation type="journal article" date="2021" name="Commun. Biol.">
        <title>The genome of Shorea leprosula (Dipterocarpaceae) highlights the ecological relevance of drought in aseasonal tropical rainforests.</title>
        <authorList>
            <person name="Ng K.K.S."/>
            <person name="Kobayashi M.J."/>
            <person name="Fawcett J.A."/>
            <person name="Hatakeyama M."/>
            <person name="Paape T."/>
            <person name="Ng C.H."/>
            <person name="Ang C.C."/>
            <person name="Tnah L.H."/>
            <person name="Lee C.T."/>
            <person name="Nishiyama T."/>
            <person name="Sese J."/>
            <person name="O'Brien M.J."/>
            <person name="Copetti D."/>
            <person name="Mohd Noor M.I."/>
            <person name="Ong R.C."/>
            <person name="Putra M."/>
            <person name="Sireger I.Z."/>
            <person name="Indrioko S."/>
            <person name="Kosugi Y."/>
            <person name="Izuno A."/>
            <person name="Isagi Y."/>
            <person name="Lee S.L."/>
            <person name="Shimizu K.K."/>
        </authorList>
    </citation>
    <scope>NUCLEOTIDE SEQUENCE [LARGE SCALE GENOMIC DNA]</scope>
    <source>
        <strain evidence="2">214</strain>
    </source>
</reference>
<name>A0AAV5MD53_9ROSI</name>
<dbReference type="EMBL" id="BPVZ01000236">
    <property type="protein sequence ID" value="GKV47798.1"/>
    <property type="molecule type" value="Genomic_DNA"/>
</dbReference>
<gene>
    <name evidence="2" type="ORF">SLEP1_g54660</name>
</gene>
<evidence type="ECO:0000313" key="3">
    <source>
        <dbReference type="Proteomes" id="UP001054252"/>
    </source>
</evidence>
<evidence type="ECO:0000256" key="1">
    <source>
        <dbReference type="SAM" id="MobiDB-lite"/>
    </source>
</evidence>
<organism evidence="2 3">
    <name type="scientific">Rubroshorea leprosula</name>
    <dbReference type="NCBI Taxonomy" id="152421"/>
    <lineage>
        <taxon>Eukaryota</taxon>
        <taxon>Viridiplantae</taxon>
        <taxon>Streptophyta</taxon>
        <taxon>Embryophyta</taxon>
        <taxon>Tracheophyta</taxon>
        <taxon>Spermatophyta</taxon>
        <taxon>Magnoliopsida</taxon>
        <taxon>eudicotyledons</taxon>
        <taxon>Gunneridae</taxon>
        <taxon>Pentapetalae</taxon>
        <taxon>rosids</taxon>
        <taxon>malvids</taxon>
        <taxon>Malvales</taxon>
        <taxon>Dipterocarpaceae</taxon>
        <taxon>Rubroshorea</taxon>
    </lineage>
</organism>
<keyword evidence="3" id="KW-1185">Reference proteome</keyword>
<evidence type="ECO:0000313" key="2">
    <source>
        <dbReference type="EMBL" id="GKV47798.1"/>
    </source>
</evidence>
<proteinExistence type="predicted"/>
<accession>A0AAV5MD53</accession>
<dbReference type="AlphaFoldDB" id="A0AAV5MD53"/>
<sequence>MVSKLILLSKFRALCIYGTRLTSARRLSRLGFGFWGVTDLKKTPTKTQEQLEPSRAMESDDGQIEEQRGRREKESRNGRRRRAKSCAEVYDRSTPIGDYSTTLKGRGTKQMRKKHKEQWVCFEPNLEKDVANDSIEDSGIRNYNRKGGHKEDFRGAKEMWLLAKELGVKIKGDEEDLVRRIARLEEMDKARRKKIPK</sequence>
<protein>
    <submittedName>
        <fullName evidence="2">Uncharacterized protein</fullName>
    </submittedName>
</protein>